<dbReference type="AlphaFoldDB" id="A0A318SEP8"/>
<accession>A0A318SEP8</accession>
<dbReference type="OrthoDB" id="8909437at2"/>
<feature type="chain" id="PRO_5016440314" evidence="1">
    <location>
        <begin position="41"/>
        <end position="188"/>
    </location>
</feature>
<dbReference type="Proteomes" id="UP000247540">
    <property type="component" value="Unassembled WGS sequence"/>
</dbReference>
<dbReference type="EMBL" id="QJTC01000021">
    <property type="protein sequence ID" value="PYE74999.1"/>
    <property type="molecule type" value="Genomic_DNA"/>
</dbReference>
<name>A0A318SEP8_9BURK</name>
<organism evidence="2 3">
    <name type="scientific">Xylophilus ampelinus</name>
    <dbReference type="NCBI Taxonomy" id="54067"/>
    <lineage>
        <taxon>Bacteria</taxon>
        <taxon>Pseudomonadati</taxon>
        <taxon>Pseudomonadota</taxon>
        <taxon>Betaproteobacteria</taxon>
        <taxon>Burkholderiales</taxon>
        <taxon>Xylophilus</taxon>
    </lineage>
</organism>
<protein>
    <submittedName>
        <fullName evidence="2">Uncharacterized protein</fullName>
    </submittedName>
</protein>
<comment type="caution">
    <text evidence="2">The sequence shown here is derived from an EMBL/GenBank/DDBJ whole genome shotgun (WGS) entry which is preliminary data.</text>
</comment>
<feature type="signal peptide" evidence="1">
    <location>
        <begin position="1"/>
        <end position="40"/>
    </location>
</feature>
<reference evidence="2 3" key="1">
    <citation type="submission" date="2018-06" db="EMBL/GenBank/DDBJ databases">
        <title>Genomic Encyclopedia of Type Strains, Phase III (KMG-III): the genomes of soil and plant-associated and newly described type strains.</title>
        <authorList>
            <person name="Whitman W."/>
        </authorList>
    </citation>
    <scope>NUCLEOTIDE SEQUENCE [LARGE SCALE GENOMIC DNA]</scope>
    <source>
        <strain evidence="2 3">CECT 7646</strain>
    </source>
</reference>
<gene>
    <name evidence="2" type="ORF">DFQ15_12120</name>
</gene>
<evidence type="ECO:0000313" key="3">
    <source>
        <dbReference type="Proteomes" id="UP000247540"/>
    </source>
</evidence>
<proteinExistence type="predicted"/>
<dbReference type="RefSeq" id="WP_110466405.1">
    <property type="nucleotide sequence ID" value="NZ_JAMOFZ010000020.1"/>
</dbReference>
<keyword evidence="3" id="KW-1185">Reference proteome</keyword>
<evidence type="ECO:0000313" key="2">
    <source>
        <dbReference type="EMBL" id="PYE74999.1"/>
    </source>
</evidence>
<keyword evidence="1" id="KW-0732">Signal</keyword>
<evidence type="ECO:0000256" key="1">
    <source>
        <dbReference type="SAM" id="SignalP"/>
    </source>
</evidence>
<sequence length="188" mass="19414">MPLPLPLPLRLQLRLRSRHHRPAALLAAVLLILLASVSSAAVHAADAASGAPLVSPPAAAAPPVAPPAVRTAACPAAEKVGQAELLGRWEVRFANRPDRGTVDFVVHPDFDGAVRGTVAYGDASGTVAGDVDEGVFAVDASSDGKNLTALWEGHVTAGSCGRKIEGIWTDSATNSKRPFVLQRPAAAR</sequence>